<feature type="transmembrane region" description="Helical" evidence="1">
    <location>
        <begin position="182"/>
        <end position="205"/>
    </location>
</feature>
<dbReference type="OrthoDB" id="9816468at2"/>
<feature type="transmembrane region" description="Helical" evidence="1">
    <location>
        <begin position="123"/>
        <end position="144"/>
    </location>
</feature>
<evidence type="ECO:0000256" key="1">
    <source>
        <dbReference type="SAM" id="Phobius"/>
    </source>
</evidence>
<dbReference type="STRING" id="1867956.BJF95_07245"/>
<dbReference type="Pfam" id="PF06532">
    <property type="entry name" value="NrsF"/>
    <property type="match status" value="1"/>
</dbReference>
<accession>A0A1Q8ZQY0</accession>
<protein>
    <recommendedName>
        <fullName evidence="4">DUF1109 family protein</fullName>
    </recommendedName>
</protein>
<reference evidence="2 3" key="1">
    <citation type="submission" date="2016-09" db="EMBL/GenBank/DDBJ databases">
        <title>Rhizobium oryziradicis sp. nov., isolated from the root of rice.</title>
        <authorList>
            <person name="Zhao J."/>
            <person name="Zhang X."/>
        </authorList>
    </citation>
    <scope>NUCLEOTIDE SEQUENCE [LARGE SCALE GENOMIC DNA]</scope>
    <source>
        <strain evidence="2 3">N19</strain>
    </source>
</reference>
<sequence>MKTDELISLLAQDAPVRFSLSKRMAWALVVGVVVSGLLLISTVGLRHNLESAVETARVAFKIVETFLLALTASCLVFRIGKPDLGLRPLVLCLLMPLLLLVAAVAIELTVLPEGLWAPSLIGSHAAFCVFFIPVLSIVPLAGFLKALQSGAPENPGLAGAAAGLAASGIAAALYAWHCPDDSPLFVATWYVLAISLVTVIGFLAGRRLLRW</sequence>
<keyword evidence="1" id="KW-0812">Transmembrane</keyword>
<keyword evidence="1" id="KW-0472">Membrane</keyword>
<feature type="transmembrane region" description="Helical" evidence="1">
    <location>
        <begin position="156"/>
        <end position="176"/>
    </location>
</feature>
<dbReference type="Proteomes" id="UP000186894">
    <property type="component" value="Unassembled WGS sequence"/>
</dbReference>
<keyword evidence="1" id="KW-1133">Transmembrane helix</keyword>
<dbReference type="AlphaFoldDB" id="A0A1Q8ZQY0"/>
<evidence type="ECO:0000313" key="3">
    <source>
        <dbReference type="Proteomes" id="UP000186894"/>
    </source>
</evidence>
<proteinExistence type="predicted"/>
<feature type="transmembrane region" description="Helical" evidence="1">
    <location>
        <begin position="25"/>
        <end position="46"/>
    </location>
</feature>
<dbReference type="RefSeq" id="WP_075639839.1">
    <property type="nucleotide sequence ID" value="NZ_MKIM01000027.1"/>
</dbReference>
<dbReference type="InterPro" id="IPR009495">
    <property type="entry name" value="NrsF"/>
</dbReference>
<gene>
    <name evidence="2" type="ORF">BJF95_07245</name>
</gene>
<evidence type="ECO:0008006" key="4">
    <source>
        <dbReference type="Google" id="ProtNLM"/>
    </source>
</evidence>
<organism evidence="2 3">
    <name type="scientific">Rhizobium oryziradicis</name>
    <dbReference type="NCBI Taxonomy" id="1867956"/>
    <lineage>
        <taxon>Bacteria</taxon>
        <taxon>Pseudomonadati</taxon>
        <taxon>Pseudomonadota</taxon>
        <taxon>Alphaproteobacteria</taxon>
        <taxon>Hyphomicrobiales</taxon>
        <taxon>Rhizobiaceae</taxon>
        <taxon>Rhizobium/Agrobacterium group</taxon>
        <taxon>Rhizobium</taxon>
    </lineage>
</organism>
<keyword evidence="3" id="KW-1185">Reference proteome</keyword>
<name>A0A1Q8ZQY0_9HYPH</name>
<comment type="caution">
    <text evidence="2">The sequence shown here is derived from an EMBL/GenBank/DDBJ whole genome shotgun (WGS) entry which is preliminary data.</text>
</comment>
<feature type="transmembrane region" description="Helical" evidence="1">
    <location>
        <begin position="89"/>
        <end position="111"/>
    </location>
</feature>
<evidence type="ECO:0000313" key="2">
    <source>
        <dbReference type="EMBL" id="OLP44332.1"/>
    </source>
</evidence>
<dbReference type="EMBL" id="MKIM01000027">
    <property type="protein sequence ID" value="OLP44332.1"/>
    <property type="molecule type" value="Genomic_DNA"/>
</dbReference>
<feature type="transmembrane region" description="Helical" evidence="1">
    <location>
        <begin position="58"/>
        <end position="77"/>
    </location>
</feature>